<evidence type="ECO:0000313" key="3">
    <source>
        <dbReference type="EMBL" id="OQV17909.1"/>
    </source>
</evidence>
<protein>
    <recommendedName>
        <fullName evidence="2">CABIT domain-containing protein</fullName>
    </recommendedName>
</protein>
<proteinExistence type="predicted"/>
<dbReference type="Proteomes" id="UP000192578">
    <property type="component" value="Unassembled WGS sequence"/>
</dbReference>
<dbReference type="OrthoDB" id="6076990at2759"/>
<dbReference type="AlphaFoldDB" id="A0A1W0WRT9"/>
<organism evidence="3 4">
    <name type="scientific">Hypsibius exemplaris</name>
    <name type="common">Freshwater tardigrade</name>
    <dbReference type="NCBI Taxonomy" id="2072580"/>
    <lineage>
        <taxon>Eukaryota</taxon>
        <taxon>Metazoa</taxon>
        <taxon>Ecdysozoa</taxon>
        <taxon>Tardigrada</taxon>
        <taxon>Eutardigrada</taxon>
        <taxon>Parachela</taxon>
        <taxon>Hypsibioidea</taxon>
        <taxon>Hypsibiidae</taxon>
        <taxon>Hypsibius</taxon>
    </lineage>
</organism>
<dbReference type="EMBL" id="MTYJ01000055">
    <property type="protein sequence ID" value="OQV17909.1"/>
    <property type="molecule type" value="Genomic_DNA"/>
</dbReference>
<reference evidence="4" key="1">
    <citation type="submission" date="2017-01" db="EMBL/GenBank/DDBJ databases">
        <title>Comparative genomics of anhydrobiosis in the tardigrade Hypsibius dujardini.</title>
        <authorList>
            <person name="Yoshida Y."/>
            <person name="Koutsovoulos G."/>
            <person name="Laetsch D."/>
            <person name="Stevens L."/>
            <person name="Kumar S."/>
            <person name="Horikawa D."/>
            <person name="Ishino K."/>
            <person name="Komine S."/>
            <person name="Tomita M."/>
            <person name="Blaxter M."/>
            <person name="Arakawa K."/>
        </authorList>
    </citation>
    <scope>NUCLEOTIDE SEQUENCE [LARGE SCALE GENOMIC DNA]</scope>
    <source>
        <strain evidence="4">Z151</strain>
    </source>
</reference>
<feature type="region of interest" description="Disordered" evidence="1">
    <location>
        <begin position="391"/>
        <end position="417"/>
    </location>
</feature>
<dbReference type="InterPro" id="IPR025946">
    <property type="entry name" value="CABIT_dom"/>
</dbReference>
<evidence type="ECO:0000256" key="1">
    <source>
        <dbReference type="SAM" id="MobiDB-lite"/>
    </source>
</evidence>
<accession>A0A1W0WRT9</accession>
<comment type="caution">
    <text evidence="3">The sequence shown here is derived from an EMBL/GenBank/DDBJ whole genome shotgun (WGS) entry which is preliminary data.</text>
</comment>
<name>A0A1W0WRT9_HYPEX</name>
<feature type="compositionally biased region" description="Low complexity" evidence="1">
    <location>
        <begin position="399"/>
        <end position="417"/>
    </location>
</feature>
<evidence type="ECO:0000259" key="2">
    <source>
        <dbReference type="Pfam" id="PF12736"/>
    </source>
</evidence>
<gene>
    <name evidence="3" type="ORF">BV898_08038</name>
</gene>
<sequence>MEKLLDWSGERLSVEEIRRTVTLPCIAKIDRQERVESDAKLDLDQPLLLFKSYKSVKVQARLLYRHKIKRRDVFQPYGDVSLVIPKGYTGLFATLDENGFPRAKRFMMINDLMKASGQIMSSFLIHNCVIQAYRRISERHYRRTALVSGTILRATGIFTDKSHPPPISRTSTARSTLKKSFAKLFFKENSNMYTIGSESGSIASGSLETFTEKSFLKCLNTFQEEFFIPLTTAGSFFLISDSTRTKEFNRDCIHLMSTLISQKQIPCHVKLICGYLPEMREHFSGYLQLESVQVCSVILACTMDQAPPYQLFEVDTTSEFEFQTATLENRLYLDHQFRAALAYAKAQSDTWRRQIKVAHEVTVDAEEEEHIYAEIGNGLAEEVSVLRLVESPQGGSTGGSMSFSSSGDGATTTTTDSGEAMTYRLSVLSHPSRISFA</sequence>
<evidence type="ECO:0000313" key="4">
    <source>
        <dbReference type="Proteomes" id="UP000192578"/>
    </source>
</evidence>
<keyword evidence="4" id="KW-1185">Reference proteome</keyword>
<dbReference type="Pfam" id="PF12736">
    <property type="entry name" value="CABIT"/>
    <property type="match status" value="1"/>
</dbReference>
<feature type="domain" description="CABIT" evidence="2">
    <location>
        <begin position="24"/>
        <end position="321"/>
    </location>
</feature>